<keyword evidence="3" id="KW-1003">Cell membrane</keyword>
<organism evidence="8 9">
    <name type="scientific">Massilia forsythiae</name>
    <dbReference type="NCBI Taxonomy" id="2728020"/>
    <lineage>
        <taxon>Bacteria</taxon>
        <taxon>Pseudomonadati</taxon>
        <taxon>Pseudomonadota</taxon>
        <taxon>Betaproteobacteria</taxon>
        <taxon>Burkholderiales</taxon>
        <taxon>Oxalobacteraceae</taxon>
        <taxon>Telluria group</taxon>
        <taxon>Massilia</taxon>
    </lineage>
</organism>
<keyword evidence="9" id="KW-1185">Reference proteome</keyword>
<evidence type="ECO:0000256" key="4">
    <source>
        <dbReference type="ARBA" id="ARBA00022692"/>
    </source>
</evidence>
<proteinExistence type="inferred from homology"/>
<feature type="transmembrane region" description="Helical" evidence="7">
    <location>
        <begin position="211"/>
        <end position="234"/>
    </location>
</feature>
<dbReference type="PRINTS" id="PR00953">
    <property type="entry name" value="TYPE3IMRPROT"/>
</dbReference>
<dbReference type="PANTHER" id="PTHR30065">
    <property type="entry name" value="FLAGELLAR BIOSYNTHETIC PROTEIN FLIR"/>
    <property type="match status" value="1"/>
</dbReference>
<evidence type="ECO:0000256" key="7">
    <source>
        <dbReference type="SAM" id="Phobius"/>
    </source>
</evidence>
<dbReference type="KEGG" id="mfy:HH212_05090"/>
<dbReference type="AlphaFoldDB" id="A0A7Z2ZRG7"/>
<name>A0A7Z2ZRG7_9BURK</name>
<protein>
    <submittedName>
        <fullName evidence="8">Flagellar biosynthetic protein FliR</fullName>
    </submittedName>
</protein>
<keyword evidence="8" id="KW-0966">Cell projection</keyword>
<evidence type="ECO:0000256" key="3">
    <source>
        <dbReference type="ARBA" id="ARBA00022475"/>
    </source>
</evidence>
<comment type="subcellular location">
    <subcellularLocation>
        <location evidence="1">Cell membrane</location>
        <topology evidence="1">Multi-pass membrane protein</topology>
    </subcellularLocation>
</comment>
<dbReference type="InterPro" id="IPR002010">
    <property type="entry name" value="T3SS_IM_R"/>
</dbReference>
<dbReference type="Pfam" id="PF01311">
    <property type="entry name" value="Bac_export_1"/>
    <property type="match status" value="1"/>
</dbReference>
<keyword evidence="6 7" id="KW-0472">Membrane</keyword>
<keyword evidence="8" id="KW-0969">Cilium</keyword>
<evidence type="ECO:0000256" key="5">
    <source>
        <dbReference type="ARBA" id="ARBA00022989"/>
    </source>
</evidence>
<evidence type="ECO:0000256" key="2">
    <source>
        <dbReference type="ARBA" id="ARBA00009772"/>
    </source>
</evidence>
<evidence type="ECO:0000313" key="8">
    <source>
        <dbReference type="EMBL" id="QJD99472.1"/>
    </source>
</evidence>
<accession>A0A7Z2ZRG7</accession>
<evidence type="ECO:0000256" key="1">
    <source>
        <dbReference type="ARBA" id="ARBA00004651"/>
    </source>
</evidence>
<comment type="similarity">
    <text evidence="2">Belongs to the FliR/MopE/SpaR family.</text>
</comment>
<dbReference type="RefSeq" id="WP_169434367.1">
    <property type="nucleotide sequence ID" value="NZ_CP051685.1"/>
</dbReference>
<gene>
    <name evidence="8" type="ORF">HH212_05090</name>
</gene>
<keyword evidence="8" id="KW-0282">Flagellum</keyword>
<evidence type="ECO:0000313" key="9">
    <source>
        <dbReference type="Proteomes" id="UP000502415"/>
    </source>
</evidence>
<sequence length="256" mass="26649">MLLQIDADRLMAVLLLSVRTSAVTLLTPVFSGFGRMTTVRVLFAIALAALLLPARPDAYPALPADLAGVLLAAAGELLAGALMAFGLFAAFGAFAVAGKLLDVQSGLGLGSVYDPVNRAGAPLFATILNLVALAAFFGMDAHHALMRGLAWSIEQVPPGSGWQPASVEPLLRQFGLMFSLGVALIAPTLLCLLMVEVALAMTSRVLPQMNVFIIAAPAKLIAALLLVAVTAGTLEPVMARIFGTVFSFWQEALAHG</sequence>
<feature type="transmembrane region" description="Helical" evidence="7">
    <location>
        <begin position="176"/>
        <end position="199"/>
    </location>
</feature>
<dbReference type="GO" id="GO:0005886">
    <property type="term" value="C:plasma membrane"/>
    <property type="evidence" value="ECO:0007669"/>
    <property type="project" value="UniProtKB-SubCell"/>
</dbReference>
<reference evidence="8 9" key="1">
    <citation type="submission" date="2020-04" db="EMBL/GenBank/DDBJ databases">
        <title>Genome sequencing of novel species.</title>
        <authorList>
            <person name="Heo J."/>
            <person name="Kim S.-J."/>
            <person name="Kim J.-S."/>
            <person name="Hong S.-B."/>
            <person name="Kwon S.-W."/>
        </authorList>
    </citation>
    <scope>NUCLEOTIDE SEQUENCE [LARGE SCALE GENOMIC DNA]</scope>
    <source>
        <strain evidence="8 9">GN2-R2</strain>
    </source>
</reference>
<dbReference type="GO" id="GO:0006605">
    <property type="term" value="P:protein targeting"/>
    <property type="evidence" value="ECO:0007669"/>
    <property type="project" value="InterPro"/>
</dbReference>
<feature type="transmembrane region" description="Helical" evidence="7">
    <location>
        <begin position="12"/>
        <end position="31"/>
    </location>
</feature>
<feature type="transmembrane region" description="Helical" evidence="7">
    <location>
        <begin position="37"/>
        <end position="54"/>
    </location>
</feature>
<keyword evidence="4 7" id="KW-0812">Transmembrane</keyword>
<dbReference type="PANTHER" id="PTHR30065:SF1">
    <property type="entry name" value="SURFACE PRESENTATION OF ANTIGENS PROTEIN SPAR"/>
    <property type="match status" value="1"/>
</dbReference>
<feature type="transmembrane region" description="Helical" evidence="7">
    <location>
        <begin position="116"/>
        <end position="137"/>
    </location>
</feature>
<keyword evidence="5 7" id="KW-1133">Transmembrane helix</keyword>
<evidence type="ECO:0000256" key="6">
    <source>
        <dbReference type="ARBA" id="ARBA00023136"/>
    </source>
</evidence>
<dbReference type="EMBL" id="CP051685">
    <property type="protein sequence ID" value="QJD99472.1"/>
    <property type="molecule type" value="Genomic_DNA"/>
</dbReference>
<dbReference type="Proteomes" id="UP000502415">
    <property type="component" value="Chromosome"/>
</dbReference>
<feature type="transmembrane region" description="Helical" evidence="7">
    <location>
        <begin position="66"/>
        <end position="96"/>
    </location>
</feature>